<dbReference type="RefSeq" id="WP_073135662.1">
    <property type="nucleotide sequence ID" value="NZ_FQWQ01000002.1"/>
</dbReference>
<evidence type="ECO:0000313" key="2">
    <source>
        <dbReference type="Proteomes" id="UP000184212"/>
    </source>
</evidence>
<proteinExistence type="predicted"/>
<dbReference type="SUPFAM" id="SSF54427">
    <property type="entry name" value="NTF2-like"/>
    <property type="match status" value="1"/>
</dbReference>
<dbReference type="Proteomes" id="UP000184212">
    <property type="component" value="Unassembled WGS sequence"/>
</dbReference>
<protein>
    <submittedName>
        <fullName evidence="1">Ketosteroid isomerase homolog</fullName>
    </submittedName>
</protein>
<organism evidence="1 2">
    <name type="scientific">Chryseolinea serpens</name>
    <dbReference type="NCBI Taxonomy" id="947013"/>
    <lineage>
        <taxon>Bacteria</taxon>
        <taxon>Pseudomonadati</taxon>
        <taxon>Bacteroidota</taxon>
        <taxon>Cytophagia</taxon>
        <taxon>Cytophagales</taxon>
        <taxon>Fulvivirgaceae</taxon>
        <taxon>Chryseolinea</taxon>
    </lineage>
</organism>
<keyword evidence="1" id="KW-0413">Isomerase</keyword>
<dbReference type="AlphaFoldDB" id="A0A1M5QX83"/>
<reference evidence="1 2" key="1">
    <citation type="submission" date="2016-11" db="EMBL/GenBank/DDBJ databases">
        <authorList>
            <person name="Jaros S."/>
            <person name="Januszkiewicz K."/>
            <person name="Wedrychowicz H."/>
        </authorList>
    </citation>
    <scope>NUCLEOTIDE SEQUENCE [LARGE SCALE GENOMIC DNA]</scope>
    <source>
        <strain evidence="1 2">DSM 24574</strain>
    </source>
</reference>
<dbReference type="EMBL" id="FQWQ01000002">
    <property type="protein sequence ID" value="SHH18744.1"/>
    <property type="molecule type" value="Genomic_DNA"/>
</dbReference>
<accession>A0A1M5QX83</accession>
<dbReference type="GO" id="GO:0016853">
    <property type="term" value="F:isomerase activity"/>
    <property type="evidence" value="ECO:0007669"/>
    <property type="project" value="UniProtKB-KW"/>
</dbReference>
<name>A0A1M5QX83_9BACT</name>
<dbReference type="OrthoDB" id="1440073at2"/>
<keyword evidence="2" id="KW-1185">Reference proteome</keyword>
<dbReference type="InterPro" id="IPR032710">
    <property type="entry name" value="NTF2-like_dom_sf"/>
</dbReference>
<gene>
    <name evidence="1" type="ORF">SAMN04488109_3071</name>
</gene>
<sequence length="164" mass="17986">MKQKIIESALLSSSIFLMIACGPKKEEPAAAPAVDKEQIKKEIQAKENQFAELYNAGELRNIGYYADDATSFSQNKPPLVGKLAIVEFLKAGLDASSKGNKISFVTNEVFVSSDGNQVVEIGYYKLSDSTSVAINTGNYMVLFERRNGEYVVVRDMSASDMPLE</sequence>
<dbReference type="PROSITE" id="PS51257">
    <property type="entry name" value="PROKAR_LIPOPROTEIN"/>
    <property type="match status" value="1"/>
</dbReference>
<evidence type="ECO:0000313" key="1">
    <source>
        <dbReference type="EMBL" id="SHH18744.1"/>
    </source>
</evidence>
<dbReference type="STRING" id="947013.SAMN04488109_3071"/>
<dbReference type="Gene3D" id="3.10.450.50">
    <property type="match status" value="1"/>
</dbReference>